<sequence>MHSTPAANAKNTSVSGLIRNKMAQTLSQFLIVVAFLTVAGAESKCPVGWSYFGGSCYYLGSAGANFSTAKSACTDVDSELVSISSPEENTFVKSLLKDNEAAGAWFGLVFTQDGLNFEWDNVDRSIPISFTDWADSNIEININLPDDQDRYKKIQCASFSKQHDWAWESKPCDESADMKYVCKRCASEQVCTSRTCFRLLCEKTVHFVAKRHCKDVGGSLATIRSEGESKAIKNLLDQVSFSHDEWGQGGSDVWLAGSDEDSEGIWYWDINGQQETISADGFTDWRTGEPNDAGSGENCMAMSAGDWKWNDIRCRSLKFILCEIPDLNAITG</sequence>
<dbReference type="SMART" id="SM00034">
    <property type="entry name" value="CLECT"/>
    <property type="match status" value="2"/>
</dbReference>
<keyword evidence="1" id="KW-1015">Disulfide bond</keyword>
<dbReference type="InterPro" id="IPR050111">
    <property type="entry name" value="C-type_lectin/snaclec_domain"/>
</dbReference>
<proteinExistence type="predicted"/>
<dbReference type="Gene3D" id="3.10.100.10">
    <property type="entry name" value="Mannose-Binding Protein A, subunit A"/>
    <property type="match status" value="2"/>
</dbReference>
<dbReference type="InterPro" id="IPR018378">
    <property type="entry name" value="C-type_lectin_CS"/>
</dbReference>
<dbReference type="CDD" id="cd00037">
    <property type="entry name" value="CLECT"/>
    <property type="match status" value="1"/>
</dbReference>
<dbReference type="AlphaFoldDB" id="A0AAV4AI89"/>
<dbReference type="SUPFAM" id="SSF56436">
    <property type="entry name" value="C-type lectin-like"/>
    <property type="match status" value="2"/>
</dbReference>
<dbReference type="PROSITE" id="PS50041">
    <property type="entry name" value="C_TYPE_LECTIN_2"/>
    <property type="match status" value="2"/>
</dbReference>
<evidence type="ECO:0000313" key="3">
    <source>
        <dbReference type="EMBL" id="GFO06953.1"/>
    </source>
</evidence>
<evidence type="ECO:0000259" key="2">
    <source>
        <dbReference type="PROSITE" id="PS50041"/>
    </source>
</evidence>
<comment type="caution">
    <text evidence="3">The sequence shown here is derived from an EMBL/GenBank/DDBJ whole genome shotgun (WGS) entry which is preliminary data.</text>
</comment>
<evidence type="ECO:0000256" key="1">
    <source>
        <dbReference type="ARBA" id="ARBA00023157"/>
    </source>
</evidence>
<dbReference type="InterPro" id="IPR016187">
    <property type="entry name" value="CTDL_fold"/>
</dbReference>
<gene>
    <name evidence="3" type="ORF">PoB_003345800</name>
</gene>
<reference evidence="3 4" key="1">
    <citation type="journal article" date="2021" name="Elife">
        <title>Chloroplast acquisition without the gene transfer in kleptoplastic sea slugs, Plakobranchus ocellatus.</title>
        <authorList>
            <person name="Maeda T."/>
            <person name="Takahashi S."/>
            <person name="Yoshida T."/>
            <person name="Shimamura S."/>
            <person name="Takaki Y."/>
            <person name="Nagai Y."/>
            <person name="Toyoda A."/>
            <person name="Suzuki Y."/>
            <person name="Arimoto A."/>
            <person name="Ishii H."/>
            <person name="Satoh N."/>
            <person name="Nishiyama T."/>
            <person name="Hasebe M."/>
            <person name="Maruyama T."/>
            <person name="Minagawa J."/>
            <person name="Obokata J."/>
            <person name="Shigenobu S."/>
        </authorList>
    </citation>
    <scope>NUCLEOTIDE SEQUENCE [LARGE SCALE GENOMIC DNA]</scope>
</reference>
<organism evidence="3 4">
    <name type="scientific">Plakobranchus ocellatus</name>
    <dbReference type="NCBI Taxonomy" id="259542"/>
    <lineage>
        <taxon>Eukaryota</taxon>
        <taxon>Metazoa</taxon>
        <taxon>Spiralia</taxon>
        <taxon>Lophotrochozoa</taxon>
        <taxon>Mollusca</taxon>
        <taxon>Gastropoda</taxon>
        <taxon>Heterobranchia</taxon>
        <taxon>Euthyneura</taxon>
        <taxon>Panpulmonata</taxon>
        <taxon>Sacoglossa</taxon>
        <taxon>Placobranchoidea</taxon>
        <taxon>Plakobranchidae</taxon>
        <taxon>Plakobranchus</taxon>
    </lineage>
</organism>
<dbReference type="EMBL" id="BLXT01003829">
    <property type="protein sequence ID" value="GFO06953.1"/>
    <property type="molecule type" value="Genomic_DNA"/>
</dbReference>
<dbReference type="PANTHER" id="PTHR22803">
    <property type="entry name" value="MANNOSE, PHOSPHOLIPASE, LECTIN RECEPTOR RELATED"/>
    <property type="match status" value="1"/>
</dbReference>
<dbReference type="Pfam" id="PF00059">
    <property type="entry name" value="Lectin_C"/>
    <property type="match status" value="2"/>
</dbReference>
<dbReference type="InterPro" id="IPR016186">
    <property type="entry name" value="C-type_lectin-like/link_sf"/>
</dbReference>
<keyword evidence="3" id="KW-0675">Receptor</keyword>
<keyword evidence="4" id="KW-1185">Reference proteome</keyword>
<evidence type="ECO:0000313" key="4">
    <source>
        <dbReference type="Proteomes" id="UP000735302"/>
    </source>
</evidence>
<protein>
    <submittedName>
        <fullName evidence="3">Mannose receptor</fullName>
    </submittedName>
</protein>
<feature type="domain" description="C-type lectin" evidence="2">
    <location>
        <begin position="192"/>
        <end position="323"/>
    </location>
</feature>
<feature type="domain" description="C-type lectin" evidence="2">
    <location>
        <begin position="52"/>
        <end position="174"/>
    </location>
</feature>
<dbReference type="InterPro" id="IPR001304">
    <property type="entry name" value="C-type_lectin-like"/>
</dbReference>
<name>A0AAV4AI89_9GAST</name>
<dbReference type="Proteomes" id="UP000735302">
    <property type="component" value="Unassembled WGS sequence"/>
</dbReference>
<accession>A0AAV4AI89</accession>
<dbReference type="PROSITE" id="PS00615">
    <property type="entry name" value="C_TYPE_LECTIN_1"/>
    <property type="match status" value="1"/>
</dbReference>